<accession>A0ABV1ZX80</accession>
<organism evidence="1 2">
    <name type="scientific">Nocardiopsis tropica</name>
    <dbReference type="NCBI Taxonomy" id="109330"/>
    <lineage>
        <taxon>Bacteria</taxon>
        <taxon>Bacillati</taxon>
        <taxon>Actinomycetota</taxon>
        <taxon>Actinomycetes</taxon>
        <taxon>Streptosporangiales</taxon>
        <taxon>Nocardiopsidaceae</taxon>
        <taxon>Nocardiopsis</taxon>
    </lineage>
</organism>
<protein>
    <submittedName>
        <fullName evidence="1">Uncharacterized protein</fullName>
    </submittedName>
</protein>
<sequence>MSSETGGNPIEGYEGAQLAEALAESMAGLADMFDLIMEDAETVAQRDEVSSALRAYKDEYGPAIVEVQEHGLQLAENIQAGASEISRNDQESAGDYKTPWDLGVDLQVNF</sequence>
<name>A0ABV1ZX80_9ACTN</name>
<gene>
    <name evidence="1" type="ORF">ABUK86_18200</name>
</gene>
<evidence type="ECO:0000313" key="1">
    <source>
        <dbReference type="EMBL" id="MES0835715.1"/>
    </source>
</evidence>
<keyword evidence="2" id="KW-1185">Reference proteome</keyword>
<dbReference type="EMBL" id="JBEQNB010000009">
    <property type="protein sequence ID" value="MES0835715.1"/>
    <property type="molecule type" value="Genomic_DNA"/>
</dbReference>
<proteinExistence type="predicted"/>
<comment type="caution">
    <text evidence="1">The sequence shown here is derived from an EMBL/GenBank/DDBJ whole genome shotgun (WGS) entry which is preliminary data.</text>
</comment>
<evidence type="ECO:0000313" key="2">
    <source>
        <dbReference type="Proteomes" id="UP001432401"/>
    </source>
</evidence>
<reference evidence="1 2" key="1">
    <citation type="submission" date="2024-06" db="EMBL/GenBank/DDBJ databases">
        <authorList>
            <person name="Bataeva Y.V."/>
            <person name="Grigorian L.N."/>
            <person name="Solomentsev V.I."/>
        </authorList>
    </citation>
    <scope>NUCLEOTIDE SEQUENCE [LARGE SCALE GENOMIC DNA]</scope>
    <source>
        <strain evidence="2">SCPM-O-B-12605 (RCAM04882)</strain>
    </source>
</reference>
<dbReference type="Proteomes" id="UP001432401">
    <property type="component" value="Unassembled WGS sequence"/>
</dbReference>
<dbReference type="RefSeq" id="WP_352984638.1">
    <property type="nucleotide sequence ID" value="NZ_JBEQNA010000011.1"/>
</dbReference>